<dbReference type="Pfam" id="PF00344">
    <property type="entry name" value="SecY"/>
    <property type="match status" value="1"/>
</dbReference>
<gene>
    <name evidence="10" type="primary">secY</name>
    <name evidence="14" type="ORF">CP520_00205</name>
</gene>
<dbReference type="OrthoDB" id="9809248at2"/>
<feature type="transmembrane region" description="Helical" evidence="10">
    <location>
        <begin position="185"/>
        <end position="206"/>
    </location>
</feature>
<feature type="transmembrane region" description="Helical" evidence="10">
    <location>
        <begin position="213"/>
        <end position="231"/>
    </location>
</feature>
<dbReference type="PROSITE" id="PS00755">
    <property type="entry name" value="SECY_1"/>
    <property type="match status" value="1"/>
</dbReference>
<comment type="similarity">
    <text evidence="2 10 13">Belongs to the SecY/SEC61-alpha family.</text>
</comment>
<evidence type="ECO:0000256" key="11">
    <source>
        <dbReference type="RuleBase" id="RU000537"/>
    </source>
</evidence>
<dbReference type="GO" id="GO:0065002">
    <property type="term" value="P:intracellular protein transmembrane transport"/>
    <property type="evidence" value="ECO:0007669"/>
    <property type="project" value="UniProtKB-UniRule"/>
</dbReference>
<evidence type="ECO:0000313" key="15">
    <source>
        <dbReference type="Proteomes" id="UP000232227"/>
    </source>
</evidence>
<dbReference type="Gene3D" id="1.10.3370.10">
    <property type="entry name" value="SecY subunit domain"/>
    <property type="match status" value="1"/>
</dbReference>
<evidence type="ECO:0000256" key="12">
    <source>
        <dbReference type="RuleBase" id="RU003484"/>
    </source>
</evidence>
<evidence type="ECO:0000256" key="5">
    <source>
        <dbReference type="ARBA" id="ARBA00022927"/>
    </source>
</evidence>
<reference evidence="14 15" key="1">
    <citation type="submission" date="2017-09" db="EMBL/GenBank/DDBJ databases">
        <title>SPAdes assembly of the Mesoplasma lactucae genome.</title>
        <authorList>
            <person name="Knight T.F."/>
            <person name="Rubinstein R."/>
            <person name="Citino T."/>
        </authorList>
    </citation>
    <scope>NUCLEOTIDE SEQUENCE [LARGE SCALE GENOMIC DNA]</scope>
    <source>
        <strain evidence="14 15">831-C4</strain>
    </source>
</reference>
<comment type="function">
    <text evidence="10 11">The central subunit of the protein translocation channel SecYEG. Consists of two halves formed by TMs 1-5 and 6-10. These two domains form a lateral gate at the front which open onto the bilayer between TMs 2 and 7, and are clamped together by SecE at the back. The channel is closed by both a pore ring composed of hydrophobic SecY resides and a short helix (helix 2A) on the extracellular side of the membrane which forms a plug. The plug probably moves laterally to allow the channel to open. The ring and the pore may move independently.</text>
</comment>
<organism evidence="14 15">
    <name type="scientific">Mesoplasma lactucae ATCC 49193</name>
    <dbReference type="NCBI Taxonomy" id="81460"/>
    <lineage>
        <taxon>Bacteria</taxon>
        <taxon>Bacillati</taxon>
        <taxon>Mycoplasmatota</taxon>
        <taxon>Mollicutes</taxon>
        <taxon>Entomoplasmatales</taxon>
        <taxon>Entomoplasmataceae</taxon>
        <taxon>Mesoplasma</taxon>
    </lineage>
</organism>
<dbReference type="NCBIfam" id="TIGR00967">
    <property type="entry name" value="3a0501s007"/>
    <property type="match status" value="1"/>
</dbReference>
<sequence length="492" mass="54218">MKARRDKELATNKKRHSKKVKNDFDKSNFFVKNKDLILRIVFTFFVLVIIRAGMYLTVPGVTIDQKAMSDAQGMDFFQLMSTLGGGSIGKFSILALGVSPYITASIIVQLLSTDVIPVLTNWAKSGERGRKKLDRLTKVLMIPFAIMQAEATVFTLANMKSADGKSVINLAWETAGSQVGMAPAAFYYVLIPLIMLAGSYLMLWIADQITVRGVGNGISIIIFLGIITTFPNNFKSSFQYWIPSMHESAGILFSGIIKFVIYVVVFLLVIFFVVLMNEAERKIPIQQTGSGLVKTEDYTPYLPLKLNNAGVIPVIFASAIISTPITIAQIVRAGSPNSGFVKFCDNVLSFGSWWGIAIYAVLTIAFTFLYAQVQINPEKIAENFKKSGTFIPGIKPGKDTSKFLAGTINRLSIIGSLFLAIIAVLPYIISKITGLPSQFAIGGTGLIICISVAIQTIQQLKGRVIQQSFIDKKKQKFGDKQVMEQERESHIW</sequence>
<evidence type="ECO:0000256" key="6">
    <source>
        <dbReference type="ARBA" id="ARBA00022989"/>
    </source>
</evidence>
<evidence type="ECO:0000256" key="8">
    <source>
        <dbReference type="ARBA" id="ARBA00023136"/>
    </source>
</evidence>
<evidence type="ECO:0000256" key="4">
    <source>
        <dbReference type="ARBA" id="ARBA00022692"/>
    </source>
</evidence>
<feature type="transmembrane region" description="Helical" evidence="10">
    <location>
        <begin position="435"/>
        <end position="454"/>
    </location>
</feature>
<dbReference type="InterPro" id="IPR023201">
    <property type="entry name" value="SecY_dom_sf"/>
</dbReference>
<dbReference type="PIRSF" id="PIRSF004557">
    <property type="entry name" value="SecY"/>
    <property type="match status" value="1"/>
</dbReference>
<keyword evidence="15" id="KW-1185">Reference proteome</keyword>
<keyword evidence="7 10" id="KW-0811">Translocation</keyword>
<evidence type="ECO:0000313" key="14">
    <source>
        <dbReference type="EMBL" id="ATG97809.1"/>
    </source>
</evidence>
<feature type="transmembrane region" description="Helical" evidence="10">
    <location>
        <begin position="411"/>
        <end position="429"/>
    </location>
</feature>
<evidence type="ECO:0000256" key="2">
    <source>
        <dbReference type="ARBA" id="ARBA00005751"/>
    </source>
</evidence>
<keyword evidence="3 10" id="KW-0813">Transport</keyword>
<dbReference type="PROSITE" id="PS00756">
    <property type="entry name" value="SECY_2"/>
    <property type="match status" value="1"/>
</dbReference>
<dbReference type="GO" id="GO:0006605">
    <property type="term" value="P:protein targeting"/>
    <property type="evidence" value="ECO:0007669"/>
    <property type="project" value="UniProtKB-UniRule"/>
</dbReference>
<evidence type="ECO:0000256" key="10">
    <source>
        <dbReference type="HAMAP-Rule" id="MF_01465"/>
    </source>
</evidence>
<feature type="transmembrane region" description="Helical" evidence="10">
    <location>
        <begin position="251"/>
        <end position="275"/>
    </location>
</feature>
<evidence type="ECO:0000256" key="9">
    <source>
        <dbReference type="ARBA" id="ARBA00039733"/>
    </source>
</evidence>
<evidence type="ECO:0000256" key="13">
    <source>
        <dbReference type="RuleBase" id="RU004349"/>
    </source>
</evidence>
<dbReference type="FunFam" id="1.10.3370.10:FF:000001">
    <property type="entry name" value="Preprotein translocase subunit SecY"/>
    <property type="match status" value="1"/>
</dbReference>
<keyword evidence="4 10" id="KW-0812">Transmembrane</keyword>
<feature type="transmembrane region" description="Helical" evidence="10">
    <location>
        <begin position="139"/>
        <end position="157"/>
    </location>
</feature>
<dbReference type="InterPro" id="IPR030659">
    <property type="entry name" value="SecY_CS"/>
</dbReference>
<dbReference type="PRINTS" id="PR00303">
    <property type="entry name" value="SECYTRNLCASE"/>
</dbReference>
<feature type="transmembrane region" description="Helical" evidence="10">
    <location>
        <begin position="311"/>
        <end position="331"/>
    </location>
</feature>
<feature type="transmembrane region" description="Helical" evidence="10">
    <location>
        <begin position="101"/>
        <end position="119"/>
    </location>
</feature>
<dbReference type="SUPFAM" id="SSF103491">
    <property type="entry name" value="Preprotein translocase SecY subunit"/>
    <property type="match status" value="1"/>
</dbReference>
<feature type="transmembrane region" description="Helical" evidence="10">
    <location>
        <begin position="36"/>
        <end position="58"/>
    </location>
</feature>
<dbReference type="GO" id="GO:0005886">
    <property type="term" value="C:plasma membrane"/>
    <property type="evidence" value="ECO:0007669"/>
    <property type="project" value="UniProtKB-SubCell"/>
</dbReference>
<dbReference type="AlphaFoldDB" id="A0A291ISM2"/>
<dbReference type="HAMAP" id="MF_01465">
    <property type="entry name" value="SecY"/>
    <property type="match status" value="1"/>
</dbReference>
<keyword evidence="6 10" id="KW-1133">Transmembrane helix</keyword>
<protein>
    <recommendedName>
        <fullName evidence="9 10">Protein translocase subunit SecY</fullName>
    </recommendedName>
</protein>
<dbReference type="GO" id="GO:0043952">
    <property type="term" value="P:protein transport by the Sec complex"/>
    <property type="evidence" value="ECO:0007669"/>
    <property type="project" value="UniProtKB-UniRule"/>
</dbReference>
<name>A0A291ISM2_9MOLU</name>
<comment type="subcellular location">
    <subcellularLocation>
        <location evidence="10">Cell membrane</location>
        <topology evidence="10">Multi-pass membrane protein</topology>
    </subcellularLocation>
    <subcellularLocation>
        <location evidence="1 12">Membrane</location>
        <topology evidence="1 12">Multi-pass membrane protein</topology>
    </subcellularLocation>
</comment>
<dbReference type="InterPro" id="IPR026593">
    <property type="entry name" value="SecY"/>
</dbReference>
<evidence type="ECO:0000256" key="7">
    <source>
        <dbReference type="ARBA" id="ARBA00023010"/>
    </source>
</evidence>
<dbReference type="Proteomes" id="UP000232227">
    <property type="component" value="Chromosome"/>
</dbReference>
<keyword evidence="5 10" id="KW-0653">Protein transport</keyword>
<dbReference type="InterPro" id="IPR002208">
    <property type="entry name" value="SecY/SEC61-alpha"/>
</dbReference>
<comment type="subunit">
    <text evidence="10">Component of the Sec protein translocase complex. Heterotrimer consisting of SecY, SecE and SecG subunits. The heterotrimers can form oligomers, although 1 heterotrimer is thought to be able to translocate proteins. Interacts with the ribosome. Interacts with SecDF, and other proteins may be involved. Interacts with SecA.</text>
</comment>
<evidence type="ECO:0000256" key="3">
    <source>
        <dbReference type="ARBA" id="ARBA00022448"/>
    </source>
</evidence>
<dbReference type="EMBL" id="CP023668">
    <property type="protein sequence ID" value="ATG97809.1"/>
    <property type="molecule type" value="Genomic_DNA"/>
</dbReference>
<accession>A0A291ISM2</accession>
<feature type="transmembrane region" description="Helical" evidence="10">
    <location>
        <begin position="351"/>
        <end position="371"/>
    </location>
</feature>
<evidence type="ECO:0000256" key="1">
    <source>
        <dbReference type="ARBA" id="ARBA00004141"/>
    </source>
</evidence>
<dbReference type="PANTHER" id="PTHR10906">
    <property type="entry name" value="SECY/SEC61-ALPHA FAMILY MEMBER"/>
    <property type="match status" value="1"/>
</dbReference>
<keyword evidence="8 10" id="KW-0472">Membrane</keyword>
<proteinExistence type="inferred from homology"/>
<keyword evidence="10" id="KW-1003">Cell membrane</keyword>
<dbReference type="KEGG" id="mlac:CP520_00205"/>